<keyword evidence="1" id="KW-1133">Transmembrane helix</keyword>
<name>A0A221V4B7_9FLAO</name>
<sequence length="205" mass="23506">MKSESETVYNQFSKAKQQQKYIWISSMLFVTVAFIGTLVFLYYQSKNVVVIKENGQKVSAVVGNEKETFKALASEHLDRAFKYANSFDRFTYKDNMAKTLFHMDSRSANRLFSEYENSGALADVLSKGTIYDAEILSESIRITGDREPFEFVFQGTIDVNDGGHVTKYLAQGTGELIYYTPHYPENPTGFFITNYTQKTKIYEQK</sequence>
<dbReference type="KEGG" id="aalg:AREALGSMS7_05041"/>
<proteinExistence type="predicted"/>
<feature type="transmembrane region" description="Helical" evidence="1">
    <location>
        <begin position="21"/>
        <end position="43"/>
    </location>
</feature>
<organism evidence="2 3">
    <name type="scientific">Arenibacter algicola</name>
    <dbReference type="NCBI Taxonomy" id="616991"/>
    <lineage>
        <taxon>Bacteria</taxon>
        <taxon>Pseudomonadati</taxon>
        <taxon>Bacteroidota</taxon>
        <taxon>Flavobacteriia</taxon>
        <taxon>Flavobacteriales</taxon>
        <taxon>Flavobacteriaceae</taxon>
        <taxon>Arenibacter</taxon>
    </lineage>
</organism>
<dbReference type="Proteomes" id="UP000204551">
    <property type="component" value="Plasmid pSMS7"/>
</dbReference>
<gene>
    <name evidence="2" type="ORF">AREALGSMS7_05041</name>
</gene>
<dbReference type="EMBL" id="CP022516">
    <property type="protein sequence ID" value="ASO08413.1"/>
    <property type="molecule type" value="Genomic_DNA"/>
</dbReference>
<keyword evidence="1" id="KW-0812">Transmembrane</keyword>
<keyword evidence="2" id="KW-0614">Plasmid</keyword>
<reference evidence="2 3" key="1">
    <citation type="submission" date="2017-07" db="EMBL/GenBank/DDBJ databases">
        <title>Genome Sequence of Arenibacter algicola Strain SMS7 Isolated from a culture of the Diatom Skeletonema marinoi.</title>
        <authorList>
            <person name="Topel M."/>
            <person name="Pinder M.I.M."/>
            <person name="Johansson O.N."/>
            <person name="Kourtchenko O."/>
            <person name="Godhe A."/>
            <person name="Clarke A.K."/>
        </authorList>
    </citation>
    <scope>NUCLEOTIDE SEQUENCE [LARGE SCALE GENOMIC DNA]</scope>
    <source>
        <strain evidence="2 3">SMS7</strain>
        <plasmid evidence="3">Plasmid psms7</plasmid>
    </source>
</reference>
<geneLocation type="plasmid" evidence="3">
    <name>psms7</name>
</geneLocation>
<accession>A0A221V4B7</accession>
<protein>
    <submittedName>
        <fullName evidence="2">Conjugal transfer protein TraK</fullName>
    </submittedName>
</protein>
<dbReference type="AlphaFoldDB" id="A0A221V4B7"/>
<dbReference type="RefSeq" id="WP_093980777.1">
    <property type="nucleotide sequence ID" value="NZ_CP022516.1"/>
</dbReference>
<evidence type="ECO:0000313" key="2">
    <source>
        <dbReference type="EMBL" id="ASO08413.1"/>
    </source>
</evidence>
<evidence type="ECO:0000313" key="3">
    <source>
        <dbReference type="Proteomes" id="UP000204551"/>
    </source>
</evidence>
<keyword evidence="1" id="KW-0472">Membrane</keyword>
<evidence type="ECO:0000256" key="1">
    <source>
        <dbReference type="SAM" id="Phobius"/>
    </source>
</evidence>